<dbReference type="EMBL" id="QLMJ01000017">
    <property type="protein sequence ID" value="RAK29715.1"/>
    <property type="molecule type" value="Genomic_DNA"/>
</dbReference>
<organism evidence="1 2">
    <name type="scientific">Actinoplanes lutulentus</name>
    <dbReference type="NCBI Taxonomy" id="1287878"/>
    <lineage>
        <taxon>Bacteria</taxon>
        <taxon>Bacillati</taxon>
        <taxon>Actinomycetota</taxon>
        <taxon>Actinomycetes</taxon>
        <taxon>Micromonosporales</taxon>
        <taxon>Micromonosporaceae</taxon>
        <taxon>Actinoplanes</taxon>
    </lineage>
</organism>
<dbReference type="AlphaFoldDB" id="A0A327Z4I4"/>
<evidence type="ECO:0000313" key="1">
    <source>
        <dbReference type="EMBL" id="RAK29715.1"/>
    </source>
</evidence>
<dbReference type="SUPFAM" id="SSF142906">
    <property type="entry name" value="YjbR-like"/>
    <property type="match status" value="1"/>
</dbReference>
<dbReference type="InterPro" id="IPR058532">
    <property type="entry name" value="YjbR/MT2646/Rv2570-like"/>
</dbReference>
<proteinExistence type="predicted"/>
<reference evidence="1 2" key="1">
    <citation type="submission" date="2018-06" db="EMBL/GenBank/DDBJ databases">
        <title>Genomic Encyclopedia of Type Strains, Phase III (KMG-III): the genomes of soil and plant-associated and newly described type strains.</title>
        <authorList>
            <person name="Whitman W."/>
        </authorList>
    </citation>
    <scope>NUCLEOTIDE SEQUENCE [LARGE SCALE GENOMIC DNA]</scope>
    <source>
        <strain evidence="1 2">CGMCC 4.7090</strain>
    </source>
</reference>
<accession>A0A327Z4I4</accession>
<sequence length="144" mass="15776">MSAELRIAWGVAHPRMFDEADPLLGRVRVLALALPDAAEKVSHGRPAFFTTKVFAYYGGSVKVDGVYRQHEQSVMVLPDPDEREALLGDERCFVPAYLGVSGWVGVDLTEDSDWQEIAELLGASYRRTAGPRRIAALDARSAAS</sequence>
<dbReference type="Pfam" id="PF04237">
    <property type="entry name" value="YjbR"/>
    <property type="match status" value="1"/>
</dbReference>
<gene>
    <name evidence="1" type="ORF">B0I29_11741</name>
</gene>
<keyword evidence="2" id="KW-1185">Reference proteome</keyword>
<comment type="caution">
    <text evidence="1">The sequence shown here is derived from an EMBL/GenBank/DDBJ whole genome shotgun (WGS) entry which is preliminary data.</text>
</comment>
<evidence type="ECO:0000313" key="2">
    <source>
        <dbReference type="Proteomes" id="UP000249341"/>
    </source>
</evidence>
<dbReference type="Proteomes" id="UP000249341">
    <property type="component" value="Unassembled WGS sequence"/>
</dbReference>
<dbReference type="InterPro" id="IPR038056">
    <property type="entry name" value="YjbR-like_sf"/>
</dbReference>
<protein>
    <submittedName>
        <fullName evidence="1">YjbR protein</fullName>
    </submittedName>
</protein>
<name>A0A327Z4I4_9ACTN</name>
<dbReference type="Gene3D" id="3.90.1150.30">
    <property type="match status" value="1"/>
</dbReference>